<sequence>MQKAYMKEEKQDPQKKYLNPTSIRKSLHFQKASEQFNKPEVKWN</sequence>
<dbReference type="EMBL" id="GGEC01085799">
    <property type="protein sequence ID" value="MBX66283.1"/>
    <property type="molecule type" value="Transcribed_RNA"/>
</dbReference>
<evidence type="ECO:0000313" key="2">
    <source>
        <dbReference type="EMBL" id="MBX66283.1"/>
    </source>
</evidence>
<dbReference type="AlphaFoldDB" id="A0A2P2QH05"/>
<reference evidence="2" key="1">
    <citation type="submission" date="2018-02" db="EMBL/GenBank/DDBJ databases">
        <title>Rhizophora mucronata_Transcriptome.</title>
        <authorList>
            <person name="Meera S.P."/>
            <person name="Sreeshan A."/>
            <person name="Augustine A."/>
        </authorList>
    </citation>
    <scope>NUCLEOTIDE SEQUENCE</scope>
    <source>
        <tissue evidence="2">Leaf</tissue>
    </source>
</reference>
<evidence type="ECO:0000256" key="1">
    <source>
        <dbReference type="SAM" id="MobiDB-lite"/>
    </source>
</evidence>
<proteinExistence type="predicted"/>
<feature type="compositionally biased region" description="Basic and acidic residues" evidence="1">
    <location>
        <begin position="1"/>
        <end position="15"/>
    </location>
</feature>
<accession>A0A2P2QH05</accession>
<name>A0A2P2QH05_RHIMU</name>
<feature type="region of interest" description="Disordered" evidence="1">
    <location>
        <begin position="1"/>
        <end position="44"/>
    </location>
</feature>
<organism evidence="2">
    <name type="scientific">Rhizophora mucronata</name>
    <name type="common">Asiatic mangrove</name>
    <dbReference type="NCBI Taxonomy" id="61149"/>
    <lineage>
        <taxon>Eukaryota</taxon>
        <taxon>Viridiplantae</taxon>
        <taxon>Streptophyta</taxon>
        <taxon>Embryophyta</taxon>
        <taxon>Tracheophyta</taxon>
        <taxon>Spermatophyta</taxon>
        <taxon>Magnoliopsida</taxon>
        <taxon>eudicotyledons</taxon>
        <taxon>Gunneridae</taxon>
        <taxon>Pentapetalae</taxon>
        <taxon>rosids</taxon>
        <taxon>fabids</taxon>
        <taxon>Malpighiales</taxon>
        <taxon>Rhizophoraceae</taxon>
        <taxon>Rhizophora</taxon>
    </lineage>
</organism>
<protein>
    <submittedName>
        <fullName evidence="2">Uncharacterized protein</fullName>
    </submittedName>
</protein>